<dbReference type="AlphaFoldDB" id="A0A0C2DUY0"/>
<dbReference type="EMBL" id="KN727029">
    <property type="protein sequence ID" value="KIH66662.1"/>
    <property type="molecule type" value="Genomic_DNA"/>
</dbReference>
<name>A0A0C2DUY0_9BILA</name>
<evidence type="ECO:0000313" key="1">
    <source>
        <dbReference type="EMBL" id="KIH66662.1"/>
    </source>
</evidence>
<proteinExistence type="predicted"/>
<protein>
    <submittedName>
        <fullName evidence="1">Uncharacterized protein</fullName>
    </submittedName>
</protein>
<accession>A0A0C2DUY0</accession>
<evidence type="ECO:0000313" key="2">
    <source>
        <dbReference type="Proteomes" id="UP000054047"/>
    </source>
</evidence>
<reference evidence="1 2" key="1">
    <citation type="submission" date="2013-12" db="EMBL/GenBank/DDBJ databases">
        <title>Draft genome of the parsitic nematode Ancylostoma duodenale.</title>
        <authorList>
            <person name="Mitreva M."/>
        </authorList>
    </citation>
    <scope>NUCLEOTIDE SEQUENCE [LARGE SCALE GENOMIC DNA]</scope>
    <source>
        <strain evidence="1 2">Zhejiang</strain>
    </source>
</reference>
<organism evidence="1 2">
    <name type="scientific">Ancylostoma duodenale</name>
    <dbReference type="NCBI Taxonomy" id="51022"/>
    <lineage>
        <taxon>Eukaryota</taxon>
        <taxon>Metazoa</taxon>
        <taxon>Ecdysozoa</taxon>
        <taxon>Nematoda</taxon>
        <taxon>Chromadorea</taxon>
        <taxon>Rhabditida</taxon>
        <taxon>Rhabditina</taxon>
        <taxon>Rhabditomorpha</taxon>
        <taxon>Strongyloidea</taxon>
        <taxon>Ancylostomatidae</taxon>
        <taxon>Ancylostomatinae</taxon>
        <taxon>Ancylostoma</taxon>
    </lineage>
</organism>
<sequence length="63" mass="7461">MCEPPEATISPIRQFHDVLVNFIERRAELWLRLAEYCMNRNQVHANTDSEKCFHEELDSSNII</sequence>
<keyword evidence="2" id="KW-1185">Reference proteome</keyword>
<gene>
    <name evidence="1" type="ORF">ANCDUO_03016</name>
</gene>
<dbReference type="Proteomes" id="UP000054047">
    <property type="component" value="Unassembled WGS sequence"/>
</dbReference>